<name>A0A2Z6E1G5_9GAMM</name>
<dbReference type="AlphaFoldDB" id="A0A2Z6E1G5"/>
<organism evidence="2 3">
    <name type="scientific">Aerosticca soli</name>
    <dbReference type="NCBI Taxonomy" id="2010829"/>
    <lineage>
        <taxon>Bacteria</taxon>
        <taxon>Pseudomonadati</taxon>
        <taxon>Pseudomonadota</taxon>
        <taxon>Gammaproteobacteria</taxon>
        <taxon>Lysobacterales</taxon>
        <taxon>Rhodanobacteraceae</taxon>
        <taxon>Aerosticca</taxon>
    </lineage>
</organism>
<dbReference type="RefSeq" id="WP_126535677.1">
    <property type="nucleotide sequence ID" value="NZ_AP018560.1"/>
</dbReference>
<reference evidence="3" key="1">
    <citation type="submission" date="2018-04" db="EMBL/GenBank/DDBJ databases">
        <authorList>
            <person name="Watanabe M."/>
            <person name="Kojima H."/>
        </authorList>
    </citation>
    <scope>NUCLEOTIDE SEQUENCE [LARGE SCALE GENOMIC DNA]</scope>
    <source>
        <strain evidence="3">Dysh456</strain>
    </source>
</reference>
<evidence type="ECO:0000313" key="2">
    <source>
        <dbReference type="EMBL" id="BBD78800.1"/>
    </source>
</evidence>
<feature type="signal peptide" evidence="1">
    <location>
        <begin position="1"/>
        <end position="19"/>
    </location>
</feature>
<accession>A0A2Z6E1G5</accession>
<keyword evidence="1" id="KW-0732">Signal</keyword>
<dbReference type="OrthoDB" id="8743055at2"/>
<protein>
    <recommendedName>
        <fullName evidence="4">TraB/GumN family protein</fullName>
    </recommendedName>
</protein>
<dbReference type="Pfam" id="PF01963">
    <property type="entry name" value="TraB_PrgY_gumN"/>
    <property type="match status" value="1"/>
</dbReference>
<dbReference type="Proteomes" id="UP000270530">
    <property type="component" value="Chromosome"/>
</dbReference>
<reference evidence="3" key="2">
    <citation type="submission" date="2018-06" db="EMBL/GenBank/DDBJ databases">
        <title>Genome sequence of Rhodanobacteraceae bacterium strain Dysh456.</title>
        <authorList>
            <person name="Fukui M."/>
        </authorList>
    </citation>
    <scope>NUCLEOTIDE SEQUENCE [LARGE SCALE GENOMIC DNA]</scope>
    <source>
        <strain evidence="3">Dysh456</strain>
    </source>
</reference>
<proteinExistence type="predicted"/>
<dbReference type="CDD" id="cd14788">
    <property type="entry name" value="GumN"/>
    <property type="match status" value="1"/>
</dbReference>
<dbReference type="EMBL" id="AP018560">
    <property type="protein sequence ID" value="BBD78800.1"/>
    <property type="molecule type" value="Genomic_DNA"/>
</dbReference>
<gene>
    <name evidence="2" type="ORF">ALSL_0126</name>
</gene>
<dbReference type="KEGG" id="rbd:ALSL_0126"/>
<evidence type="ECO:0000256" key="1">
    <source>
        <dbReference type="SAM" id="SignalP"/>
    </source>
</evidence>
<evidence type="ECO:0000313" key="3">
    <source>
        <dbReference type="Proteomes" id="UP000270530"/>
    </source>
</evidence>
<sequence length="349" mass="37442">MRAFLSGLVLVLAITGAQAQSTVTPAPAASAVTELPAVSVSGVQPGPGLWKVSRGDHVLWVLGTLPNLPAAVQWRADEVDRVLGEAGALLLPPRLDVKVDSGFFGKLFLLPSALSARKNPDGKTLQEVLPAPLYARWAVLKAKYIGRDEGIERWRPLFAARELYKQALKHSGLRSGGQITATVRSLAERHGVRVVSTDYRLEIREPREVLKIFKAQAPEDVACFARTLDSVEHDLPLIAQRAAAWATGDIATLRALPDSHHRDACIGALSDSGFARELGIDDVPGRLEAVWLAAAEDALARYPVSVAILPMEEVLDTDGYLAKLAARGYRIEPPDADAETPAPAASAGR</sequence>
<dbReference type="InterPro" id="IPR002816">
    <property type="entry name" value="TraB/PrgY/GumN_fam"/>
</dbReference>
<evidence type="ECO:0008006" key="4">
    <source>
        <dbReference type="Google" id="ProtNLM"/>
    </source>
</evidence>
<feature type="chain" id="PRO_5016433074" description="TraB/GumN family protein" evidence="1">
    <location>
        <begin position="20"/>
        <end position="349"/>
    </location>
</feature>
<keyword evidence="3" id="KW-1185">Reference proteome</keyword>